<sequence>MIDSYPTTVFDLDGTLVRLNVDWDAVAEDAAAALRDHGVDPPDSLWEILETAEAHGRRAAVEDVIATHERDGAATSTRLPAADTVPGASVGVCSLNCEAACRIALSTHGIDGIDTVVGRDTVSTEKPDPRPLLETIDRLDGEPENAVFIGDSDRDGTTAERAGVDYVDVSAWLRAYR</sequence>
<dbReference type="GO" id="GO:0006281">
    <property type="term" value="P:DNA repair"/>
    <property type="evidence" value="ECO:0007669"/>
    <property type="project" value="TreeGrafter"/>
</dbReference>
<dbReference type="Proteomes" id="UP001139494">
    <property type="component" value="Unassembled WGS sequence"/>
</dbReference>
<dbReference type="InterPro" id="IPR041492">
    <property type="entry name" value="HAD_2"/>
</dbReference>
<dbReference type="PANTHER" id="PTHR43434:SF1">
    <property type="entry name" value="PHOSPHOGLYCOLATE PHOSPHATASE"/>
    <property type="match status" value="1"/>
</dbReference>
<dbReference type="AlphaFoldDB" id="A0A9R1CTD9"/>
<dbReference type="InterPro" id="IPR036412">
    <property type="entry name" value="HAD-like_sf"/>
</dbReference>
<accession>A0A9R1CTD9</accession>
<comment type="caution">
    <text evidence="1">The sequence shown here is derived from an EMBL/GenBank/DDBJ whole genome shotgun (WGS) entry which is preliminary data.</text>
</comment>
<organism evidence="1 2">
    <name type="scientific">Natronomonas aquatica</name>
    <dbReference type="NCBI Taxonomy" id="2841590"/>
    <lineage>
        <taxon>Archaea</taxon>
        <taxon>Methanobacteriati</taxon>
        <taxon>Methanobacteriota</taxon>
        <taxon>Stenosarchaea group</taxon>
        <taxon>Halobacteria</taxon>
        <taxon>Halobacteriales</taxon>
        <taxon>Natronomonadaceae</taxon>
        <taxon>Natronomonas</taxon>
    </lineage>
</organism>
<dbReference type="EMBL" id="JAHLKM010000006">
    <property type="protein sequence ID" value="MCQ4333241.1"/>
    <property type="molecule type" value="Genomic_DNA"/>
</dbReference>
<keyword evidence="1" id="KW-0378">Hydrolase</keyword>
<dbReference type="Gene3D" id="3.40.50.1000">
    <property type="entry name" value="HAD superfamily/HAD-like"/>
    <property type="match status" value="1"/>
</dbReference>
<evidence type="ECO:0000313" key="1">
    <source>
        <dbReference type="EMBL" id="MCQ4333241.1"/>
    </source>
</evidence>
<reference evidence="1" key="1">
    <citation type="journal article" date="2023" name="Front. Microbiol.">
        <title>Genomic-based phylogenetic and metabolic analyses of the genus Natronomonas, and description of Natronomonas aquatica sp. nov.</title>
        <authorList>
            <person name="Garcia-Roldan A."/>
            <person name="Duran-Viseras A."/>
            <person name="de la Haba R.R."/>
            <person name="Corral P."/>
            <person name="Sanchez-Porro C."/>
            <person name="Ventosa A."/>
        </authorList>
    </citation>
    <scope>NUCLEOTIDE SEQUENCE</scope>
    <source>
        <strain evidence="1">F2-12</strain>
    </source>
</reference>
<proteinExistence type="predicted"/>
<dbReference type="RefSeq" id="WP_256029264.1">
    <property type="nucleotide sequence ID" value="NZ_JAHLKM010000006.1"/>
</dbReference>
<evidence type="ECO:0000313" key="2">
    <source>
        <dbReference type="Proteomes" id="UP001139494"/>
    </source>
</evidence>
<gene>
    <name evidence="1" type="ORF">KM295_07055</name>
</gene>
<protein>
    <submittedName>
        <fullName evidence="1">HAD hydrolase-like protein</fullName>
    </submittedName>
</protein>
<dbReference type="SUPFAM" id="SSF56784">
    <property type="entry name" value="HAD-like"/>
    <property type="match status" value="1"/>
</dbReference>
<dbReference type="InterPro" id="IPR023198">
    <property type="entry name" value="PGP-like_dom2"/>
</dbReference>
<dbReference type="Gene3D" id="1.10.150.240">
    <property type="entry name" value="Putative phosphatase, domain 2"/>
    <property type="match status" value="1"/>
</dbReference>
<dbReference type="InterPro" id="IPR023214">
    <property type="entry name" value="HAD_sf"/>
</dbReference>
<keyword evidence="2" id="KW-1185">Reference proteome</keyword>
<dbReference type="InterPro" id="IPR050155">
    <property type="entry name" value="HAD-like_hydrolase_sf"/>
</dbReference>
<dbReference type="PANTHER" id="PTHR43434">
    <property type="entry name" value="PHOSPHOGLYCOLATE PHOSPHATASE"/>
    <property type="match status" value="1"/>
</dbReference>
<dbReference type="Pfam" id="PF13419">
    <property type="entry name" value="HAD_2"/>
    <property type="match status" value="1"/>
</dbReference>
<name>A0A9R1CTD9_9EURY</name>
<dbReference type="GO" id="GO:0008967">
    <property type="term" value="F:phosphoglycolate phosphatase activity"/>
    <property type="evidence" value="ECO:0007669"/>
    <property type="project" value="TreeGrafter"/>
</dbReference>